<name>F8NGJ5_SERL9</name>
<evidence type="ECO:0000313" key="1">
    <source>
        <dbReference type="EMBL" id="EGO29382.1"/>
    </source>
</evidence>
<proteinExistence type="predicted"/>
<dbReference type="KEGG" id="sla:SERLADRAFT_457025"/>
<dbReference type="AlphaFoldDB" id="F8NGJ5"/>
<gene>
    <name evidence="1" type="ORF">SERLADRAFT_457025</name>
</gene>
<dbReference type="GeneID" id="18817452"/>
<dbReference type="RefSeq" id="XP_007313624.1">
    <property type="nucleotide sequence ID" value="XM_007313562.1"/>
</dbReference>
<sequence>MFSATTNLTVFALSRLPLIVFMSRSDVRPVVTASSEATVSKSLLRITSYQWEYQPVWHMTILKIMLPTICGITPSSDGLRV</sequence>
<evidence type="ECO:0000313" key="2">
    <source>
        <dbReference type="Proteomes" id="UP000008064"/>
    </source>
</evidence>
<reference evidence="2" key="1">
    <citation type="journal article" date="2011" name="Science">
        <title>The plant cell wall-decomposing machinery underlies the functional diversity of forest fungi.</title>
        <authorList>
            <person name="Eastwood D.C."/>
            <person name="Floudas D."/>
            <person name="Binder M."/>
            <person name="Majcherczyk A."/>
            <person name="Schneider P."/>
            <person name="Aerts A."/>
            <person name="Asiegbu F.O."/>
            <person name="Baker S.E."/>
            <person name="Barry K."/>
            <person name="Bendiksby M."/>
            <person name="Blumentritt M."/>
            <person name="Coutinho P.M."/>
            <person name="Cullen D."/>
            <person name="de Vries R.P."/>
            <person name="Gathman A."/>
            <person name="Goodell B."/>
            <person name="Henrissat B."/>
            <person name="Ihrmark K."/>
            <person name="Kauserud H."/>
            <person name="Kohler A."/>
            <person name="LaButti K."/>
            <person name="Lapidus A."/>
            <person name="Lavin J.L."/>
            <person name="Lee Y.-H."/>
            <person name="Lindquist E."/>
            <person name="Lilly W."/>
            <person name="Lucas S."/>
            <person name="Morin E."/>
            <person name="Murat C."/>
            <person name="Oguiza J.A."/>
            <person name="Park J."/>
            <person name="Pisabarro A.G."/>
            <person name="Riley R."/>
            <person name="Rosling A."/>
            <person name="Salamov A."/>
            <person name="Schmidt O."/>
            <person name="Schmutz J."/>
            <person name="Skrede I."/>
            <person name="Stenlid J."/>
            <person name="Wiebenga A."/>
            <person name="Xie X."/>
            <person name="Kuees U."/>
            <person name="Hibbett D.S."/>
            <person name="Hoffmeister D."/>
            <person name="Hoegberg N."/>
            <person name="Martin F."/>
            <person name="Grigoriev I.V."/>
            <person name="Watkinson S.C."/>
        </authorList>
    </citation>
    <scope>NUCLEOTIDE SEQUENCE [LARGE SCALE GENOMIC DNA]</scope>
    <source>
        <strain evidence="2">S7.9</strain>
    </source>
</reference>
<protein>
    <submittedName>
        <fullName evidence="1">Uncharacterized protein</fullName>
    </submittedName>
</protein>
<accession>F8NGJ5</accession>
<organism evidence="2">
    <name type="scientific">Serpula lacrymans var. lacrymans (strain S7.9)</name>
    <name type="common">Dry rot fungus</name>
    <dbReference type="NCBI Taxonomy" id="578457"/>
    <lineage>
        <taxon>Eukaryota</taxon>
        <taxon>Fungi</taxon>
        <taxon>Dikarya</taxon>
        <taxon>Basidiomycota</taxon>
        <taxon>Agaricomycotina</taxon>
        <taxon>Agaricomycetes</taxon>
        <taxon>Agaricomycetidae</taxon>
        <taxon>Boletales</taxon>
        <taxon>Coniophorineae</taxon>
        <taxon>Serpulaceae</taxon>
        <taxon>Serpula</taxon>
    </lineage>
</organism>
<dbReference type="HOGENOM" id="CLU_2575328_0_0_1"/>
<dbReference type="Proteomes" id="UP000008064">
    <property type="component" value="Unassembled WGS sequence"/>
</dbReference>
<dbReference type="EMBL" id="GL945429">
    <property type="protein sequence ID" value="EGO29382.1"/>
    <property type="molecule type" value="Genomic_DNA"/>
</dbReference>